<comment type="caution">
    <text evidence="2">The sequence shown here is derived from an EMBL/GenBank/DDBJ whole genome shotgun (WGS) entry which is preliminary data.</text>
</comment>
<gene>
    <name evidence="2" type="ORF">ACE1YR_10315</name>
</gene>
<keyword evidence="1" id="KW-0732">Signal</keyword>
<evidence type="ECO:0000313" key="3">
    <source>
        <dbReference type="Proteomes" id="UP001577047"/>
    </source>
</evidence>
<evidence type="ECO:0008006" key="4">
    <source>
        <dbReference type="Google" id="ProtNLM"/>
    </source>
</evidence>
<feature type="signal peptide" evidence="1">
    <location>
        <begin position="1"/>
        <end position="17"/>
    </location>
</feature>
<sequence length="526" mass="56596">MTSITAVQTLAARVALAQPPTALTSAADTLTAAANVPSSSVSLGQPTIASEPQTYTRQGLLPGQTRYVWENDSQDKLATSLLTAFKTSSTAGRFNGIGAALIEQLVRNGGSGISQSVFAVSDDSPINPAVLKLQQTRLRENPDNGVSFSLTTASGATIRLSLASGEKGLAVSAEVDGGELSDDELRGLGKLADSFQSTIDGLNAQPPQLKLGALAKLDTTLFSSLQMNAKLQTPTGEQRFTLDLNERTRKLSLEGPTGEVRLSLDTHDGELLGSADQRKAAIANYLTQFDAAQHRGRADENLMGLFKDAFSQLNSLDDTRPTAVQKPFSMTDKDRALLSGLADFSASISETAQRSNPMRQDETDSFTFSASQQTDIQRQGLQDYSVQQRQQSKLDASFHQGANPLMALSLGSDRESQNYSYHVIDDQASSTTRLGFDKGKLVEASATQQASQKERILTYVNGDLKSDVTTPKAVTQSRNLQSLLKDAFEQERIAQRDRGDSVLEGLLQGQRSQWWLQTDPAKIAAG</sequence>
<organism evidence="2 3">
    <name type="scientific">Pseudomonas boreofloridensis</name>
    <dbReference type="NCBI Taxonomy" id="3064348"/>
    <lineage>
        <taxon>Bacteria</taxon>
        <taxon>Pseudomonadati</taxon>
        <taxon>Pseudomonadota</taxon>
        <taxon>Gammaproteobacteria</taxon>
        <taxon>Pseudomonadales</taxon>
        <taxon>Pseudomonadaceae</taxon>
        <taxon>Pseudomonas</taxon>
    </lineage>
</organism>
<dbReference type="Proteomes" id="UP001577047">
    <property type="component" value="Unassembled WGS sequence"/>
</dbReference>
<feature type="chain" id="PRO_5046397452" description="Lactate dehydrogenase" evidence="1">
    <location>
        <begin position="18"/>
        <end position="526"/>
    </location>
</feature>
<evidence type="ECO:0000313" key="2">
    <source>
        <dbReference type="EMBL" id="MFB3800828.1"/>
    </source>
</evidence>
<evidence type="ECO:0000256" key="1">
    <source>
        <dbReference type="SAM" id="SignalP"/>
    </source>
</evidence>
<dbReference type="EMBL" id="JBHFXX010000007">
    <property type="protein sequence ID" value="MFB3800828.1"/>
    <property type="molecule type" value="Genomic_DNA"/>
</dbReference>
<name>A0ABV4Z866_9PSED</name>
<dbReference type="RefSeq" id="WP_304484316.1">
    <property type="nucleotide sequence ID" value="NZ_JAUQOQ010000007.1"/>
</dbReference>
<reference evidence="2 3" key="1">
    <citation type="submission" date="2024-09" db="EMBL/GenBank/DDBJ databases">
        <authorList>
            <person name="Fullem K."/>
        </authorList>
    </citation>
    <scope>NUCLEOTIDE SEQUENCE [LARGE SCALE GENOMIC DNA]</scope>
    <source>
        <strain evidence="3">K1(2024)</strain>
    </source>
</reference>
<accession>A0ABV4Z866</accession>
<protein>
    <recommendedName>
        <fullName evidence="4">Lactate dehydrogenase</fullName>
    </recommendedName>
</protein>
<proteinExistence type="predicted"/>
<keyword evidence="3" id="KW-1185">Reference proteome</keyword>